<dbReference type="Proteomes" id="UP000005203">
    <property type="component" value="Linkage group LG13"/>
</dbReference>
<dbReference type="KEGG" id="ame:102654001"/>
<protein>
    <submittedName>
        <fullName evidence="5">Uncharacterized protein LOC102654001</fullName>
    </submittedName>
</protein>
<name>A0A7M7GML1_APIME</name>
<keyword evidence="4" id="KW-1185">Reference proteome</keyword>
<accession>A0A8B6YR85</accession>
<dbReference type="AlphaFoldDB" id="A0A7M7GML1"/>
<organism evidence="3">
    <name type="scientific">Apis mellifera</name>
    <name type="common">Honeybee</name>
    <dbReference type="NCBI Taxonomy" id="7460"/>
    <lineage>
        <taxon>Eukaryota</taxon>
        <taxon>Metazoa</taxon>
        <taxon>Ecdysozoa</taxon>
        <taxon>Arthropoda</taxon>
        <taxon>Hexapoda</taxon>
        <taxon>Insecta</taxon>
        <taxon>Pterygota</taxon>
        <taxon>Neoptera</taxon>
        <taxon>Endopterygota</taxon>
        <taxon>Hymenoptera</taxon>
        <taxon>Apocrita</taxon>
        <taxon>Aculeata</taxon>
        <taxon>Apoidea</taxon>
        <taxon>Anthophila</taxon>
        <taxon>Apidae</taxon>
        <taxon>Apis</taxon>
    </lineage>
</organism>
<gene>
    <name evidence="5" type="primary">LOC102654001</name>
</gene>
<evidence type="ECO:0000313" key="3">
    <source>
        <dbReference type="EnsemblMetazoa" id="XP_006557933"/>
    </source>
</evidence>
<proteinExistence type="predicted"/>
<feature type="region of interest" description="Disordered" evidence="1">
    <location>
        <begin position="72"/>
        <end position="93"/>
    </location>
</feature>
<feature type="compositionally biased region" description="Basic and acidic residues" evidence="1">
    <location>
        <begin position="72"/>
        <end position="84"/>
    </location>
</feature>
<keyword evidence="2" id="KW-1133">Transmembrane helix</keyword>
<dbReference type="EnsemblMetazoa" id="XM_006557870">
    <property type="protein sequence ID" value="XP_006557933"/>
    <property type="gene ID" value="LOC102654001"/>
</dbReference>
<evidence type="ECO:0000313" key="5">
    <source>
        <dbReference type="RefSeq" id="XP_006557933.2"/>
    </source>
</evidence>
<dbReference type="RefSeq" id="XP_006557933.2">
    <property type="nucleotide sequence ID" value="XM_006557870.3"/>
</dbReference>
<feature type="transmembrane region" description="Helical" evidence="2">
    <location>
        <begin position="12"/>
        <end position="31"/>
    </location>
</feature>
<keyword evidence="2" id="KW-0472">Membrane</keyword>
<dbReference type="GeneID" id="102654001"/>
<evidence type="ECO:0000313" key="4">
    <source>
        <dbReference type="Proteomes" id="UP000005203"/>
    </source>
</evidence>
<sequence length="152" mass="17509">MERHKNKRRRKDEMAALLYVIGGVSVCIIRYPTSNRRLRDRFSLSRSGCRVEYLGIGSKHLLTWATGREMRGGAAHNRDGEKQTNKSGRWGGTKGKKKCLLIAEQWIRCVPHLHTHLPDYSRLDDLGESTSYLGNSKKISTVQYRFANYLRD</sequence>
<reference evidence="5" key="2">
    <citation type="submission" date="2025-04" db="UniProtKB">
        <authorList>
            <consortium name="RefSeq"/>
        </authorList>
    </citation>
    <scope>IDENTIFICATION</scope>
    <source>
        <strain evidence="5">DH4</strain>
        <tissue evidence="5">Whole body</tissue>
    </source>
</reference>
<evidence type="ECO:0000256" key="1">
    <source>
        <dbReference type="SAM" id="MobiDB-lite"/>
    </source>
</evidence>
<reference evidence="3" key="1">
    <citation type="submission" date="2021-01" db="UniProtKB">
        <authorList>
            <consortium name="EnsemblMetazoa"/>
        </authorList>
    </citation>
    <scope>IDENTIFICATION</scope>
    <source>
        <strain evidence="3">DH4</strain>
    </source>
</reference>
<evidence type="ECO:0000256" key="2">
    <source>
        <dbReference type="SAM" id="Phobius"/>
    </source>
</evidence>
<accession>A0A7M7GML1</accession>
<keyword evidence="2" id="KW-0812">Transmembrane</keyword>